<dbReference type="SUPFAM" id="SSF53448">
    <property type="entry name" value="Nucleotide-diphospho-sugar transferases"/>
    <property type="match status" value="1"/>
</dbReference>
<sequence length="419" mass="48864">MNWDTKRYAEATKRYSEYFVPKQEVTVPKQVRRTFPALAAIVLLLLFLSGSFSGVNSRFSDVSDGRFPKKIWQIWKVGSLDFQVKDLETARSWIQKNPTFRYEVLTDDNDMAYVEKEFGPDGLNRPDIVHVYRNLRLRIIKADLLRYMIMYVEGGVYADIDVEAMRHVGKFIPQRYNERDIDMVVGVEIDEPEFHDHPVLGQKCESFVQWTFMCKPRLPVMMRLIETIMAWLKTVAQEQGVAITDIQLDFDQVISGTGPSAFTRAILADMSERTGRDITWKYFHDLEESTLIGGTLVQNVEAFAAGQGHSDAGNHESRHALVRHHYHASHWPEQHPRFNHPMYGEVERCNWDMECVKNWDEDTKNWETMPEEEKNRNLALKEFREREDAEREAAENAERERQEQAEAERNGNASPNDLR</sequence>
<comment type="caution">
    <text evidence="4">The sequence shown here is derived from an EMBL/GenBank/DDBJ whole genome shotgun (WGS) entry which is preliminary data.</text>
</comment>
<dbReference type="Proteomes" id="UP000308549">
    <property type="component" value="Unassembled WGS sequence"/>
</dbReference>
<dbReference type="AlphaFoldDB" id="A0A4U0U166"/>
<accession>A0A4U0U166</accession>
<keyword evidence="3" id="KW-0472">Membrane</keyword>
<evidence type="ECO:0008006" key="6">
    <source>
        <dbReference type="Google" id="ProtNLM"/>
    </source>
</evidence>
<dbReference type="Gene3D" id="3.90.550.20">
    <property type="match status" value="1"/>
</dbReference>
<dbReference type="Pfam" id="PF04488">
    <property type="entry name" value="Gly_transf_sug"/>
    <property type="match status" value="1"/>
</dbReference>
<dbReference type="GO" id="GO:0006487">
    <property type="term" value="P:protein N-linked glycosylation"/>
    <property type="evidence" value="ECO:0007669"/>
    <property type="project" value="TreeGrafter"/>
</dbReference>
<gene>
    <name evidence="4" type="ORF">B0A50_03901</name>
</gene>
<dbReference type="EMBL" id="NAJL01000018">
    <property type="protein sequence ID" value="TKA28434.1"/>
    <property type="molecule type" value="Genomic_DNA"/>
</dbReference>
<proteinExistence type="inferred from homology"/>
<dbReference type="InterPro" id="IPR029044">
    <property type="entry name" value="Nucleotide-diphossugar_trans"/>
</dbReference>
<evidence type="ECO:0000256" key="2">
    <source>
        <dbReference type="SAM" id="MobiDB-lite"/>
    </source>
</evidence>
<dbReference type="InterPro" id="IPR039367">
    <property type="entry name" value="Och1-like"/>
</dbReference>
<dbReference type="GO" id="GO:0000136">
    <property type="term" value="C:mannan polymerase complex"/>
    <property type="evidence" value="ECO:0007669"/>
    <property type="project" value="TreeGrafter"/>
</dbReference>
<name>A0A4U0U166_9PEZI</name>
<dbReference type="PANTHER" id="PTHR31834:SF8">
    <property type="entry name" value="TRANSFERASE, PUTATIVE (AFU_ORTHOLOGUE AFUA_6G14040)-RELATED"/>
    <property type="match status" value="1"/>
</dbReference>
<dbReference type="FunFam" id="3.90.550.20:FF:000004">
    <property type="entry name" value="Glycosyltransferase family 32 protein"/>
    <property type="match status" value="1"/>
</dbReference>
<keyword evidence="5" id="KW-1185">Reference proteome</keyword>
<dbReference type="PANTHER" id="PTHR31834">
    <property type="entry name" value="INITIATION-SPECIFIC ALPHA-1,6-MANNOSYLTRANSFERASE"/>
    <property type="match status" value="1"/>
</dbReference>
<dbReference type="InterPro" id="IPR007577">
    <property type="entry name" value="GlycoTrfase_DXD_sugar-bd_CS"/>
</dbReference>
<protein>
    <recommendedName>
        <fullName evidence="6">Glycosyltransferase family 32 protein</fullName>
    </recommendedName>
</protein>
<dbReference type="OrthoDB" id="409543at2759"/>
<keyword evidence="3" id="KW-0812">Transmembrane</keyword>
<organism evidence="4 5">
    <name type="scientific">Salinomyces thailandicus</name>
    <dbReference type="NCBI Taxonomy" id="706561"/>
    <lineage>
        <taxon>Eukaryota</taxon>
        <taxon>Fungi</taxon>
        <taxon>Dikarya</taxon>
        <taxon>Ascomycota</taxon>
        <taxon>Pezizomycotina</taxon>
        <taxon>Dothideomycetes</taxon>
        <taxon>Dothideomycetidae</taxon>
        <taxon>Mycosphaerellales</taxon>
        <taxon>Teratosphaeriaceae</taxon>
        <taxon>Salinomyces</taxon>
    </lineage>
</organism>
<dbReference type="GO" id="GO:0000009">
    <property type="term" value="F:alpha-1,6-mannosyltransferase activity"/>
    <property type="evidence" value="ECO:0007669"/>
    <property type="project" value="InterPro"/>
</dbReference>
<evidence type="ECO:0000313" key="5">
    <source>
        <dbReference type="Proteomes" id="UP000308549"/>
    </source>
</evidence>
<evidence type="ECO:0000256" key="3">
    <source>
        <dbReference type="SAM" id="Phobius"/>
    </source>
</evidence>
<keyword evidence="3" id="KW-1133">Transmembrane helix</keyword>
<reference evidence="4 5" key="1">
    <citation type="submission" date="2017-03" db="EMBL/GenBank/DDBJ databases">
        <title>Genomes of endolithic fungi from Antarctica.</title>
        <authorList>
            <person name="Coleine C."/>
            <person name="Masonjones S."/>
            <person name="Stajich J.E."/>
        </authorList>
    </citation>
    <scope>NUCLEOTIDE SEQUENCE [LARGE SCALE GENOMIC DNA]</scope>
    <source>
        <strain evidence="4 5">CCFEE 6315</strain>
    </source>
</reference>
<evidence type="ECO:0000313" key="4">
    <source>
        <dbReference type="EMBL" id="TKA28434.1"/>
    </source>
</evidence>
<evidence type="ECO:0000256" key="1">
    <source>
        <dbReference type="ARBA" id="ARBA00009003"/>
    </source>
</evidence>
<feature type="region of interest" description="Disordered" evidence="2">
    <location>
        <begin position="366"/>
        <end position="419"/>
    </location>
</feature>
<feature type="transmembrane region" description="Helical" evidence="3">
    <location>
        <begin position="35"/>
        <end position="55"/>
    </location>
</feature>
<feature type="compositionally biased region" description="Basic and acidic residues" evidence="2">
    <location>
        <begin position="366"/>
        <end position="409"/>
    </location>
</feature>
<comment type="similarity">
    <text evidence="1">Belongs to the glycosyltransferase 32 family.</text>
</comment>